<evidence type="ECO:0000256" key="2">
    <source>
        <dbReference type="ARBA" id="ARBA00022670"/>
    </source>
</evidence>
<dbReference type="PANTHER" id="PTHR47359:SF3">
    <property type="entry name" value="NLP_P60 DOMAIN-CONTAINING PROTEIN-RELATED"/>
    <property type="match status" value="1"/>
</dbReference>
<dbReference type="RefSeq" id="WP_213217820.1">
    <property type="nucleotide sequence ID" value="NZ_QTKU01000005.1"/>
</dbReference>
<evidence type="ECO:0000259" key="5">
    <source>
        <dbReference type="PROSITE" id="PS51935"/>
    </source>
</evidence>
<feature type="domain" description="NlpC/P60" evidence="5">
    <location>
        <begin position="162"/>
        <end position="287"/>
    </location>
</feature>
<accession>A0A944GVJ1</accession>
<evidence type="ECO:0000256" key="4">
    <source>
        <dbReference type="ARBA" id="ARBA00022807"/>
    </source>
</evidence>
<name>A0A944GVJ1_9HYPH</name>
<gene>
    <name evidence="6" type="ORF">DYI23_19955</name>
</gene>
<comment type="caution">
    <text evidence="6">The sequence shown here is derived from an EMBL/GenBank/DDBJ whole genome shotgun (WGS) entry which is preliminary data.</text>
</comment>
<protein>
    <submittedName>
        <fullName evidence="6">Glycoside hydrolase</fullName>
    </submittedName>
</protein>
<dbReference type="Pfam" id="PF18348">
    <property type="entry name" value="SH3_16"/>
    <property type="match status" value="1"/>
</dbReference>
<dbReference type="GO" id="GO:0008234">
    <property type="term" value="F:cysteine-type peptidase activity"/>
    <property type="evidence" value="ECO:0007669"/>
    <property type="project" value="UniProtKB-KW"/>
</dbReference>
<dbReference type="InterPro" id="IPR051794">
    <property type="entry name" value="PG_Endopeptidase_C40"/>
</dbReference>
<keyword evidence="2" id="KW-0645">Protease</keyword>
<evidence type="ECO:0000256" key="1">
    <source>
        <dbReference type="ARBA" id="ARBA00007074"/>
    </source>
</evidence>
<organism evidence="6 7">
    <name type="scientific">Roseibium polysiphoniae</name>
    <dbReference type="NCBI Taxonomy" id="2571221"/>
    <lineage>
        <taxon>Bacteria</taxon>
        <taxon>Pseudomonadati</taxon>
        <taxon>Pseudomonadota</taxon>
        <taxon>Alphaproteobacteria</taxon>
        <taxon>Hyphomicrobiales</taxon>
        <taxon>Stappiaceae</taxon>
        <taxon>Roseibium</taxon>
    </lineage>
</organism>
<keyword evidence="3 6" id="KW-0378">Hydrolase</keyword>
<dbReference type="InterPro" id="IPR036028">
    <property type="entry name" value="SH3-like_dom_sf"/>
</dbReference>
<evidence type="ECO:0000313" key="7">
    <source>
        <dbReference type="Proteomes" id="UP000705379"/>
    </source>
</evidence>
<dbReference type="SUPFAM" id="SSF54001">
    <property type="entry name" value="Cysteine proteinases"/>
    <property type="match status" value="1"/>
</dbReference>
<sequence>MPIDLDRRLHPVRSDLAASGYEDRVVAEKFVPGAIKTVTADYLDMRPAPDLQKPIDSQALHGEVVTVFEETDDGWSWGQLETDGYVGWILSEGLGAHHSSTHQVSSLRTYRYPVADLKFPPLGLISIGAHVSVVDRKTTRGLDYAILSDGSAVVARHLMPLGETLVDWVGVAEQFIGTPYRWGGRTSLGLDCSALVQLSASFAGHTLLRDSDMQEKDAGVLLSDVELSDLQRGDLVFWKGHVGIIQEQNRLLHANGHTMIVSSEPLDEAVERISKNEWGAVTTLRRL</sequence>
<comment type="similarity">
    <text evidence="1">Belongs to the peptidase C40 family.</text>
</comment>
<evidence type="ECO:0000313" key="6">
    <source>
        <dbReference type="EMBL" id="MBS8262510.1"/>
    </source>
</evidence>
<dbReference type="GO" id="GO:0006508">
    <property type="term" value="P:proteolysis"/>
    <property type="evidence" value="ECO:0007669"/>
    <property type="project" value="UniProtKB-KW"/>
</dbReference>
<dbReference type="Gene3D" id="3.90.1720.10">
    <property type="entry name" value="endopeptidase domain like (from Nostoc punctiforme)"/>
    <property type="match status" value="1"/>
</dbReference>
<dbReference type="PROSITE" id="PS51935">
    <property type="entry name" value="NLPC_P60"/>
    <property type="match status" value="1"/>
</dbReference>
<dbReference type="InterPro" id="IPR000064">
    <property type="entry name" value="NLP_P60_dom"/>
</dbReference>
<proteinExistence type="inferred from homology"/>
<keyword evidence="4" id="KW-0788">Thiol protease</keyword>
<dbReference type="InterPro" id="IPR038765">
    <property type="entry name" value="Papain-like_cys_pep_sf"/>
</dbReference>
<dbReference type="Gene3D" id="2.30.30.40">
    <property type="entry name" value="SH3 Domains"/>
    <property type="match status" value="1"/>
</dbReference>
<evidence type="ECO:0000256" key="3">
    <source>
        <dbReference type="ARBA" id="ARBA00022801"/>
    </source>
</evidence>
<dbReference type="AlphaFoldDB" id="A0A944GVJ1"/>
<dbReference type="Proteomes" id="UP000705379">
    <property type="component" value="Unassembled WGS sequence"/>
</dbReference>
<dbReference type="SUPFAM" id="SSF50044">
    <property type="entry name" value="SH3-domain"/>
    <property type="match status" value="1"/>
</dbReference>
<dbReference type="InterPro" id="IPR041382">
    <property type="entry name" value="SH3_16"/>
</dbReference>
<dbReference type="Pfam" id="PF00877">
    <property type="entry name" value="NLPC_P60"/>
    <property type="match status" value="1"/>
</dbReference>
<dbReference type="EMBL" id="QTKU01000005">
    <property type="protein sequence ID" value="MBS8262510.1"/>
    <property type="molecule type" value="Genomic_DNA"/>
</dbReference>
<reference evidence="6" key="2">
    <citation type="journal article" date="2021" name="Microorganisms">
        <title>Bacterial Dimethylsulfoniopropionate Biosynthesis in the East China Sea.</title>
        <authorList>
            <person name="Liu J."/>
            <person name="Zhang Y."/>
            <person name="Liu J."/>
            <person name="Zhong H."/>
            <person name="Williams B.T."/>
            <person name="Zheng Y."/>
            <person name="Curson A.R.J."/>
            <person name="Sun C."/>
            <person name="Sun H."/>
            <person name="Song D."/>
            <person name="Wagner Mackenzie B."/>
            <person name="Bermejo Martinez A."/>
            <person name="Todd J.D."/>
            <person name="Zhang X.H."/>
        </authorList>
    </citation>
    <scope>NUCLEOTIDE SEQUENCE</scope>
    <source>
        <strain evidence="6">AESS21</strain>
    </source>
</reference>
<reference evidence="6" key="1">
    <citation type="submission" date="2018-08" db="EMBL/GenBank/DDBJ databases">
        <authorList>
            <person name="Jin W."/>
            <person name="Wang H."/>
            <person name="Yang Y."/>
            <person name="Li M."/>
            <person name="Liu J."/>
        </authorList>
    </citation>
    <scope>NUCLEOTIDE SEQUENCE</scope>
    <source>
        <strain evidence="6">AESS21</strain>
    </source>
</reference>
<dbReference type="PANTHER" id="PTHR47359">
    <property type="entry name" value="PEPTIDOGLYCAN DL-ENDOPEPTIDASE CWLO"/>
    <property type="match status" value="1"/>
</dbReference>